<evidence type="ECO:0000256" key="3">
    <source>
        <dbReference type="ARBA" id="ARBA00023125"/>
    </source>
</evidence>
<dbReference type="PANTHER" id="PTHR30346">
    <property type="entry name" value="TRANSCRIPTIONAL DUAL REGULATOR HCAR-RELATED"/>
    <property type="match status" value="1"/>
</dbReference>
<dbReference type="EMBL" id="CP146203">
    <property type="protein sequence ID" value="XBH23229.1"/>
    <property type="molecule type" value="Genomic_DNA"/>
</dbReference>
<keyword evidence="3" id="KW-0238">DNA-binding</keyword>
<reference evidence="6" key="1">
    <citation type="submission" date="2024-02" db="EMBL/GenBank/DDBJ databases">
        <title>Tomenella chthoni gen. nov. sp. nov., a member of the family Jonesiaceae isolated from bat guano.</title>
        <authorList>
            <person name="Miller S.L."/>
            <person name="King J."/>
            <person name="Sankaranarayanan K."/>
            <person name="Lawson P.A."/>
        </authorList>
    </citation>
    <scope>NUCLEOTIDE SEQUENCE</scope>
    <source>
        <strain evidence="6">BS-20</strain>
    </source>
</reference>
<accession>A0AAU7E0L2</accession>
<proteinExistence type="inferred from homology"/>
<evidence type="ECO:0000256" key="2">
    <source>
        <dbReference type="ARBA" id="ARBA00023015"/>
    </source>
</evidence>
<dbReference type="InterPro" id="IPR005119">
    <property type="entry name" value="LysR_subst-bd"/>
</dbReference>
<gene>
    <name evidence="6" type="ORF">V5R04_13420</name>
</gene>
<dbReference type="Pfam" id="PF03466">
    <property type="entry name" value="LysR_substrate"/>
    <property type="match status" value="1"/>
</dbReference>
<dbReference type="SUPFAM" id="SSF53850">
    <property type="entry name" value="Periplasmic binding protein-like II"/>
    <property type="match status" value="1"/>
</dbReference>
<dbReference type="SUPFAM" id="SSF46785">
    <property type="entry name" value="Winged helix' DNA-binding domain"/>
    <property type="match status" value="1"/>
</dbReference>
<protein>
    <submittedName>
        <fullName evidence="6">LysR family transcriptional regulator</fullName>
    </submittedName>
</protein>
<dbReference type="GO" id="GO:0032993">
    <property type="term" value="C:protein-DNA complex"/>
    <property type="evidence" value="ECO:0007669"/>
    <property type="project" value="TreeGrafter"/>
</dbReference>
<comment type="similarity">
    <text evidence="1">Belongs to the LysR transcriptional regulatory family.</text>
</comment>
<dbReference type="InterPro" id="IPR036388">
    <property type="entry name" value="WH-like_DNA-bd_sf"/>
</dbReference>
<keyword evidence="2" id="KW-0805">Transcription regulation</keyword>
<dbReference type="InterPro" id="IPR036390">
    <property type="entry name" value="WH_DNA-bd_sf"/>
</dbReference>
<evidence type="ECO:0000313" key="6">
    <source>
        <dbReference type="EMBL" id="XBH23229.1"/>
    </source>
</evidence>
<dbReference type="AlphaFoldDB" id="A0AAU7E0L2"/>
<dbReference type="Gene3D" id="1.10.10.10">
    <property type="entry name" value="Winged helix-like DNA-binding domain superfamily/Winged helix DNA-binding domain"/>
    <property type="match status" value="1"/>
</dbReference>
<organism evidence="6">
    <name type="scientific">Jonesiaceae bacterium BS-20</name>
    <dbReference type="NCBI Taxonomy" id="3120821"/>
    <lineage>
        <taxon>Bacteria</taxon>
        <taxon>Bacillati</taxon>
        <taxon>Actinomycetota</taxon>
        <taxon>Actinomycetes</taxon>
        <taxon>Micrococcales</taxon>
        <taxon>Jonesiaceae</taxon>
    </lineage>
</organism>
<keyword evidence="4" id="KW-0804">Transcription</keyword>
<dbReference type="Gene3D" id="3.40.190.290">
    <property type="match status" value="1"/>
</dbReference>
<feature type="domain" description="HTH lysR-type" evidence="5">
    <location>
        <begin position="5"/>
        <end position="62"/>
    </location>
</feature>
<sequence length="301" mass="32530">MTGHLNLALVSSLQVLLEEGSFGKAATRLNISPSAMTQQIKRLEESARIPILNRTGPFVTLTQQGREFNERALVALAASEAAMSIGFRYTTLKLGFMNGVPIASDAPLLDRFKDLYPHVKTEFVQVSWSENVQMVLSGKIDALIGRPPYGCHSSKDLDVVPLRKEPRVAVVAATSPLAAHTELTLSQISGFPMLRLGNVHDDWLRFWSIDPRPDGTPVTYGNSASTMEEVLAMVSGGNVITTCTNSVAEVYRLPGIAFVPLVDASVAQVDFLTRASDKRQIVVALRQVAREIAGAGVALSS</sequence>
<name>A0AAU7E0L2_9MICO</name>
<dbReference type="GO" id="GO:0003700">
    <property type="term" value="F:DNA-binding transcription factor activity"/>
    <property type="evidence" value="ECO:0007669"/>
    <property type="project" value="InterPro"/>
</dbReference>
<dbReference type="Pfam" id="PF00126">
    <property type="entry name" value="HTH_1"/>
    <property type="match status" value="1"/>
</dbReference>
<dbReference type="PROSITE" id="PS50931">
    <property type="entry name" value="HTH_LYSR"/>
    <property type="match status" value="1"/>
</dbReference>
<evidence type="ECO:0000259" key="5">
    <source>
        <dbReference type="PROSITE" id="PS50931"/>
    </source>
</evidence>
<evidence type="ECO:0000256" key="4">
    <source>
        <dbReference type="ARBA" id="ARBA00023163"/>
    </source>
</evidence>
<dbReference type="GO" id="GO:0003677">
    <property type="term" value="F:DNA binding"/>
    <property type="evidence" value="ECO:0007669"/>
    <property type="project" value="UniProtKB-KW"/>
</dbReference>
<dbReference type="InterPro" id="IPR000847">
    <property type="entry name" value="LysR_HTH_N"/>
</dbReference>
<dbReference type="PANTHER" id="PTHR30346:SF28">
    <property type="entry name" value="HTH-TYPE TRANSCRIPTIONAL REGULATOR CYNR"/>
    <property type="match status" value="1"/>
</dbReference>
<evidence type="ECO:0000256" key="1">
    <source>
        <dbReference type="ARBA" id="ARBA00009437"/>
    </source>
</evidence>